<sequence>MATAGTIRFAPTVREMGTTVQIWTAGIPALSISLAIVAPQRVQVPQVEVISTARTPSRIRSRAISRANCPALATDVPFPTVA</sequence>
<name>A0A1H7WQ06_9BACT</name>
<proteinExistence type="predicted"/>
<dbReference type="STRING" id="43775.SAMN04489760_10772"/>
<evidence type="ECO:0000313" key="1">
    <source>
        <dbReference type="EMBL" id="SEM23118.1"/>
    </source>
</evidence>
<evidence type="ECO:0000313" key="2">
    <source>
        <dbReference type="Proteomes" id="UP000198744"/>
    </source>
</evidence>
<keyword evidence="2" id="KW-1185">Reference proteome</keyword>
<dbReference type="AlphaFoldDB" id="A0A1H7WQ06"/>
<gene>
    <name evidence="1" type="ORF">SAMN04489760_10772</name>
</gene>
<reference evidence="1 2" key="1">
    <citation type="submission" date="2016-10" db="EMBL/GenBank/DDBJ databases">
        <authorList>
            <person name="de Groot N.N."/>
        </authorList>
    </citation>
    <scope>NUCLEOTIDE SEQUENCE [LARGE SCALE GENOMIC DNA]</scope>
    <source>
        <strain evidence="1 2">DSM 8423</strain>
    </source>
</reference>
<dbReference type="EMBL" id="FOBS01000007">
    <property type="protein sequence ID" value="SEM23118.1"/>
    <property type="molecule type" value="Genomic_DNA"/>
</dbReference>
<dbReference type="Proteomes" id="UP000198744">
    <property type="component" value="Unassembled WGS sequence"/>
</dbReference>
<protein>
    <submittedName>
        <fullName evidence="1">Uncharacterized protein</fullName>
    </submittedName>
</protein>
<organism evidence="1 2">
    <name type="scientific">Syntrophus gentianae</name>
    <dbReference type="NCBI Taxonomy" id="43775"/>
    <lineage>
        <taxon>Bacteria</taxon>
        <taxon>Pseudomonadati</taxon>
        <taxon>Thermodesulfobacteriota</taxon>
        <taxon>Syntrophia</taxon>
        <taxon>Syntrophales</taxon>
        <taxon>Syntrophaceae</taxon>
        <taxon>Syntrophus</taxon>
    </lineage>
</organism>
<accession>A0A1H7WQ06</accession>